<feature type="domain" description="DJ-1/PfpI" evidence="1">
    <location>
        <begin position="6"/>
        <end position="164"/>
    </location>
</feature>
<evidence type="ECO:0000313" key="3">
    <source>
        <dbReference type="Proteomes" id="UP000061665"/>
    </source>
</evidence>
<evidence type="ECO:0000259" key="1">
    <source>
        <dbReference type="Pfam" id="PF01965"/>
    </source>
</evidence>
<dbReference type="InterPro" id="IPR052158">
    <property type="entry name" value="INH-QAR"/>
</dbReference>
<proteinExistence type="predicted"/>
<dbReference type="EMBL" id="LOZE01000134">
    <property type="protein sequence ID" value="KVM20880.1"/>
    <property type="molecule type" value="Genomic_DNA"/>
</dbReference>
<dbReference type="CDD" id="cd03139">
    <property type="entry name" value="GATase1_PfpI_2"/>
    <property type="match status" value="1"/>
</dbReference>
<comment type="caution">
    <text evidence="2">The sequence shown here is derived from an EMBL/GenBank/DDBJ whole genome shotgun (WGS) entry which is preliminary data.</text>
</comment>
<protein>
    <submittedName>
        <fullName evidence="2">Dimethylglycine dehydrogenase</fullName>
    </submittedName>
</protein>
<dbReference type="InterPro" id="IPR002818">
    <property type="entry name" value="DJ-1/PfpI"/>
</dbReference>
<dbReference type="AlphaFoldDB" id="A0AB73FTW4"/>
<dbReference type="Gene3D" id="3.40.50.880">
    <property type="match status" value="1"/>
</dbReference>
<gene>
    <name evidence="2" type="ORF">WJ53_20140</name>
</gene>
<organism evidence="2 3">
    <name type="scientific">Burkholderia ubonensis</name>
    <dbReference type="NCBI Taxonomy" id="101571"/>
    <lineage>
        <taxon>Bacteria</taxon>
        <taxon>Pseudomonadati</taxon>
        <taxon>Pseudomonadota</taxon>
        <taxon>Betaproteobacteria</taxon>
        <taxon>Burkholderiales</taxon>
        <taxon>Burkholderiaceae</taxon>
        <taxon>Burkholderia</taxon>
        <taxon>Burkholderia cepacia complex</taxon>
    </lineage>
</organism>
<dbReference type="InterPro" id="IPR029062">
    <property type="entry name" value="Class_I_gatase-like"/>
</dbReference>
<evidence type="ECO:0000313" key="2">
    <source>
        <dbReference type="EMBL" id="KVM20880.1"/>
    </source>
</evidence>
<dbReference type="GO" id="GO:0006355">
    <property type="term" value="P:regulation of DNA-templated transcription"/>
    <property type="evidence" value="ECO:0007669"/>
    <property type="project" value="TreeGrafter"/>
</dbReference>
<dbReference type="Proteomes" id="UP000061665">
    <property type="component" value="Unassembled WGS sequence"/>
</dbReference>
<accession>A0AB73FTW4</accession>
<dbReference type="PANTHER" id="PTHR43130">
    <property type="entry name" value="ARAC-FAMILY TRANSCRIPTIONAL REGULATOR"/>
    <property type="match status" value="1"/>
</dbReference>
<dbReference type="Pfam" id="PF01965">
    <property type="entry name" value="DJ-1_PfpI"/>
    <property type="match status" value="1"/>
</dbReference>
<sequence length="227" mass="23771">MTLHIGFLVFPGVQQLDLTGPHDVLASLPDAAAHLVWKTREPVASSSGLALTPGHTFADCPPLDVICIPGGTGITDLLSDRETIDFVRERSAAARYVTSVCTGALLLGAAGLLRGRRATTHWAFHALLEPLGAVPVRERVVRDGNLITGGGVTAGIDFALTIAAELAGDDEAQAIQLELEYAPAPPFDAGSPDTAPAGVVTRVRERSAANLARRRQAIEQAAAAMDR</sequence>
<dbReference type="RefSeq" id="WP_059723199.1">
    <property type="nucleotide sequence ID" value="NZ_LOYI01000029.1"/>
</dbReference>
<dbReference type="SUPFAM" id="SSF52317">
    <property type="entry name" value="Class I glutamine amidotransferase-like"/>
    <property type="match status" value="1"/>
</dbReference>
<dbReference type="PANTHER" id="PTHR43130:SF2">
    <property type="entry name" value="DJ-1_PFPI DOMAIN-CONTAINING PROTEIN"/>
    <property type="match status" value="1"/>
</dbReference>
<name>A0AB73FTW4_9BURK</name>
<reference evidence="2 3" key="1">
    <citation type="submission" date="2015-11" db="EMBL/GenBank/DDBJ databases">
        <title>Expanding the genomic diversity of Burkholderia species for the development of highly accurate diagnostics.</title>
        <authorList>
            <person name="Sahl J."/>
            <person name="Keim P."/>
            <person name="Wagner D."/>
        </authorList>
    </citation>
    <scope>NUCLEOTIDE SEQUENCE [LARGE SCALE GENOMIC DNA]</scope>
    <source>
        <strain evidence="2 3">MSMB2058</strain>
    </source>
</reference>